<evidence type="ECO:0000313" key="7">
    <source>
        <dbReference type="EMBL" id="NNG37302.1"/>
    </source>
</evidence>
<comment type="similarity">
    <text evidence="1">Belongs to the transposase 7 family.</text>
</comment>
<dbReference type="Proteomes" id="UP000562984">
    <property type="component" value="Unassembled WGS sequence"/>
</dbReference>
<dbReference type="RefSeq" id="WP_171201007.1">
    <property type="nucleotide sequence ID" value="NZ_JABEND010000012.1"/>
</dbReference>
<evidence type="ECO:0000256" key="4">
    <source>
        <dbReference type="ARBA" id="ARBA00023172"/>
    </source>
</evidence>
<accession>A0A849AKG1</accession>
<name>A0A849AKG1_9ACTN</name>
<evidence type="ECO:0000259" key="6">
    <source>
        <dbReference type="Pfam" id="PF13700"/>
    </source>
</evidence>
<dbReference type="EMBL" id="JABEND010000012">
    <property type="protein sequence ID" value="NNG37302.1"/>
    <property type="molecule type" value="Genomic_DNA"/>
</dbReference>
<keyword evidence="8" id="KW-1185">Reference proteome</keyword>
<reference evidence="7 8" key="1">
    <citation type="submission" date="2020-05" db="EMBL/GenBank/DDBJ databases">
        <title>Nakamurella sp. DB0629 isolated from air conditioner.</title>
        <authorList>
            <person name="Kim D.H."/>
            <person name="Kim D.-U."/>
        </authorList>
    </citation>
    <scope>NUCLEOTIDE SEQUENCE [LARGE SCALE GENOMIC DNA]</scope>
    <source>
        <strain evidence="7 8">DB0629</strain>
    </source>
</reference>
<dbReference type="AlphaFoldDB" id="A0A849AKG1"/>
<evidence type="ECO:0000259" key="5">
    <source>
        <dbReference type="Pfam" id="PF01526"/>
    </source>
</evidence>
<keyword evidence="2" id="KW-0815">Transposition</keyword>
<organism evidence="7 8">
    <name type="scientific">Nakamurella aerolata</name>
    <dbReference type="NCBI Taxonomy" id="1656892"/>
    <lineage>
        <taxon>Bacteria</taxon>
        <taxon>Bacillati</taxon>
        <taxon>Actinomycetota</taxon>
        <taxon>Actinomycetes</taxon>
        <taxon>Nakamurellales</taxon>
        <taxon>Nakamurellaceae</taxon>
        <taxon>Nakamurella</taxon>
    </lineage>
</organism>
<comment type="caution">
    <text evidence="7">The sequence shown here is derived from an EMBL/GenBank/DDBJ whole genome shotgun (WGS) entry which is preliminary data.</text>
</comment>
<dbReference type="Pfam" id="PF13700">
    <property type="entry name" value="DUF4158"/>
    <property type="match status" value="1"/>
</dbReference>
<sequence>MPVRFLSDAELARLSTWPDEIADDDLVTYFTLTSDDKAWLTATVRVENRLGAAVQLCTLPWLGWIPDDLAACPAAASSRLADQLQLAAAEVPGLLSAYGGWEGRTRRDHRALVLDRLGWRTSDAGDRKQLDAFLLVRALEHDAPGVLLQLACDWLRNERIVRPSVDTLSRRVAAARDGARAETYHRLASLLAPPRPTRLDGLLDVDDELGMTRLAWLRRSATAATPEVLKTELAKLEFLRAQGADRLDLSALPAGRRRMLAETGRRSTNQALQRADVDRRYPILLATLAETYVEVLDELVQLLDQALAGADSRARYELSQRVVERAKVEIDRGRLLDEVLDIIADPGVSDADAGRLVRARVGMTRLQAARRPAREREPRDHGHFDLLAARYKYLRTFTPAVIAALPLTGNTASPDVAALLDAVQTLRELNVAGRTSVPEEATSESATSFVPARWRGYLEQTRGQGRGAAYRHYWELSVLYGVQARLRSGDVWVPGSRRFTDPTTLLIPADTWAAQRDEFCTVAGTAPDPARQLERLETELHAAVADLERVLADPVSEGLARVGEDGDLIVSPLPAEQVPAEADALAEAVAARLPQIHLPALLIEVDRNTGFSEAFTHAGGAQPRNPDLVRNLYASVLAYACNLGYAGMADASGISEETLAWTSQWYLRQDTLREANARLVNAHHRHPLARLWGGGTLSSSDGQRFPQRGRSLTARALSRYFLDEGTTSYTHVSDQHSTYGTKVIPTTWREAVAVLDEIFGNPTDLAIAEHTTDTAGQTLATFAIFNLAGLQFSPRIRDIGRLQLYRLGASSAWRARYPRAGALLTQPIQTQLIADHWNDLLRLVGSMKFGHTTASLLIAKLHASSRQNTLARALQEYGRLVRTIYLCRYVADEELRRRVRRQLNKGESLHALRRDLFFAHQGHVRRRHLDDQVDQALCLTLVTNAAVLWTTTYLGDALDALRADGYPVTDEAAAHLTPAQHDHINFYGTYSFDVETELRREGHRPLRSPAV</sequence>
<feature type="domain" description="DUF4158" evidence="6">
    <location>
        <begin position="5"/>
        <end position="175"/>
    </location>
</feature>
<proteinExistence type="inferred from homology"/>
<dbReference type="GO" id="GO:0006313">
    <property type="term" value="P:DNA transposition"/>
    <property type="evidence" value="ECO:0007669"/>
    <property type="project" value="InterPro"/>
</dbReference>
<evidence type="ECO:0000256" key="3">
    <source>
        <dbReference type="ARBA" id="ARBA00023125"/>
    </source>
</evidence>
<feature type="domain" description="Tn3 transposase DDE" evidence="5">
    <location>
        <begin position="601"/>
        <end position="990"/>
    </location>
</feature>
<dbReference type="GO" id="GO:0004803">
    <property type="term" value="F:transposase activity"/>
    <property type="evidence" value="ECO:0007669"/>
    <property type="project" value="InterPro"/>
</dbReference>
<dbReference type="GO" id="GO:0003677">
    <property type="term" value="F:DNA binding"/>
    <property type="evidence" value="ECO:0007669"/>
    <property type="project" value="UniProtKB-KW"/>
</dbReference>
<dbReference type="NCBIfam" id="NF033527">
    <property type="entry name" value="transpos_Tn3"/>
    <property type="match status" value="1"/>
</dbReference>
<keyword evidence="3" id="KW-0238">DNA-binding</keyword>
<protein>
    <submittedName>
        <fullName evidence="7">Tn3 family transposase</fullName>
    </submittedName>
</protein>
<evidence type="ECO:0000256" key="1">
    <source>
        <dbReference type="ARBA" id="ARBA00009402"/>
    </source>
</evidence>
<dbReference type="InterPro" id="IPR025296">
    <property type="entry name" value="DUF4158"/>
</dbReference>
<dbReference type="Pfam" id="PF01526">
    <property type="entry name" value="DDE_Tnp_Tn3"/>
    <property type="match status" value="1"/>
</dbReference>
<gene>
    <name evidence="7" type="ORF">HKD39_16665</name>
</gene>
<dbReference type="InterPro" id="IPR047653">
    <property type="entry name" value="Tn3-like_transpos"/>
</dbReference>
<dbReference type="InterPro" id="IPR002513">
    <property type="entry name" value="Tn3_Tnp_DDE_dom"/>
</dbReference>
<evidence type="ECO:0000256" key="2">
    <source>
        <dbReference type="ARBA" id="ARBA00022578"/>
    </source>
</evidence>
<evidence type="ECO:0000313" key="8">
    <source>
        <dbReference type="Proteomes" id="UP000562984"/>
    </source>
</evidence>
<keyword evidence="4" id="KW-0233">DNA recombination</keyword>